<dbReference type="GO" id="GO:0004665">
    <property type="term" value="F:prephenate dehydrogenase (NADP+) activity"/>
    <property type="evidence" value="ECO:0007669"/>
    <property type="project" value="InterPro"/>
</dbReference>
<evidence type="ECO:0000313" key="7">
    <source>
        <dbReference type="Proteomes" id="UP000248798"/>
    </source>
</evidence>
<dbReference type="InterPro" id="IPR036263">
    <property type="entry name" value="Chorismate_II_sf"/>
</dbReference>
<feature type="domain" description="Chorismate mutase" evidence="3">
    <location>
        <begin position="6"/>
        <end position="97"/>
    </location>
</feature>
<dbReference type="GO" id="GO:0006571">
    <property type="term" value="P:tyrosine biosynthetic process"/>
    <property type="evidence" value="ECO:0007669"/>
    <property type="project" value="InterPro"/>
</dbReference>
<proteinExistence type="predicted"/>
<dbReference type="SUPFAM" id="SSF51735">
    <property type="entry name" value="NAD(P)-binding Rossmann-fold domains"/>
    <property type="match status" value="1"/>
</dbReference>
<dbReference type="Pfam" id="PF20463">
    <property type="entry name" value="PDH_C"/>
    <property type="match status" value="1"/>
</dbReference>
<dbReference type="AlphaFoldDB" id="A0A328FHD9"/>
<keyword evidence="8" id="KW-1185">Reference proteome</keyword>
<dbReference type="InterPro" id="IPR036979">
    <property type="entry name" value="CM_dom_sf"/>
</dbReference>
<gene>
    <name evidence="5" type="primary">tyrA</name>
    <name evidence="6" type="ORF">DO021_05675</name>
    <name evidence="5" type="ORF">EYB58_01310</name>
</gene>
<protein>
    <recommendedName>
        <fullName evidence="1">chorismate mutase</fullName>
        <ecNumber evidence="1">5.4.99.5</ecNumber>
    </recommendedName>
</protein>
<dbReference type="GO" id="GO:0070403">
    <property type="term" value="F:NAD+ binding"/>
    <property type="evidence" value="ECO:0007669"/>
    <property type="project" value="InterPro"/>
</dbReference>
<dbReference type="Pfam" id="PF01817">
    <property type="entry name" value="CM_2"/>
    <property type="match status" value="1"/>
</dbReference>
<dbReference type="InterPro" id="IPR002701">
    <property type="entry name" value="CM_II_prokaryot"/>
</dbReference>
<dbReference type="InterPro" id="IPR046825">
    <property type="entry name" value="PDH_C"/>
</dbReference>
<accession>A0A328FHD9</accession>
<dbReference type="PROSITE" id="PS51176">
    <property type="entry name" value="PDH_ADH"/>
    <property type="match status" value="1"/>
</dbReference>
<dbReference type="NCBIfam" id="NF008400">
    <property type="entry name" value="PRK11199.1"/>
    <property type="match status" value="1"/>
</dbReference>
<dbReference type="InterPro" id="IPR036291">
    <property type="entry name" value="NAD(P)-bd_dom_sf"/>
</dbReference>
<name>A0A328FHD9_9BACT</name>
<evidence type="ECO:0000313" key="5">
    <source>
        <dbReference type="EMBL" id="QBH11680.1"/>
    </source>
</evidence>
<dbReference type="Pfam" id="PF02153">
    <property type="entry name" value="PDH_N"/>
    <property type="match status" value="1"/>
</dbReference>
<dbReference type="PROSITE" id="PS51168">
    <property type="entry name" value="CHORISMATE_MUT_2"/>
    <property type="match status" value="1"/>
</dbReference>
<sequence>MTKDNVSFAQQIKPIRDEIDTIDARIISLLSQRREQVEKIVAVKKVHKVPIYHPAREEDVISRLRGKASDMDVDPDLVENLYRTIMHQSRKSQTRVSKTSLIRPQARILIVGGAGEMGRLFVRFFTETGYQVDILDKNDWDRAEGLCENADLVVVCVPINVTVKVIDALAPLMRPDAVLTDLTSVKKSPLEAMCRAHKGPVLGLHPLFGPTTDNLDKQIIAACSGQDDDACQWVIDQLVAWGAVVVETSALEHDQVMEIVQALRHFATFSFGSFLYRQGIPIKRTLEFSSPIYRLELGMVGRLFAQDPDLYAEIIFATPERRQLLKTFVQSLTQFLDMLESGDKDAFIKEFKQIAEWFGPFGHQALRESTYFINKLIERF</sequence>
<dbReference type="GO" id="GO:0004106">
    <property type="term" value="F:chorismate mutase activity"/>
    <property type="evidence" value="ECO:0007669"/>
    <property type="project" value="UniProtKB-EC"/>
</dbReference>
<dbReference type="InterPro" id="IPR046826">
    <property type="entry name" value="PDH_N"/>
</dbReference>
<evidence type="ECO:0000256" key="1">
    <source>
        <dbReference type="ARBA" id="ARBA00012404"/>
    </source>
</evidence>
<dbReference type="Proteomes" id="UP000248798">
    <property type="component" value="Unassembled WGS sequence"/>
</dbReference>
<keyword evidence="2 5" id="KW-0560">Oxidoreductase</keyword>
<dbReference type="EMBL" id="QLNI01000009">
    <property type="protein sequence ID" value="RAM02892.1"/>
    <property type="molecule type" value="Genomic_DNA"/>
</dbReference>
<dbReference type="OrthoDB" id="9800497at2"/>
<dbReference type="PANTHER" id="PTHR21363">
    <property type="entry name" value="PREPHENATE DEHYDROGENASE"/>
    <property type="match status" value="1"/>
</dbReference>
<dbReference type="Proteomes" id="UP000293902">
    <property type="component" value="Chromosome"/>
</dbReference>
<feature type="domain" description="Prephenate/arogenate dehydrogenase" evidence="4">
    <location>
        <begin position="106"/>
        <end position="369"/>
    </location>
</feature>
<dbReference type="EC" id="5.4.99.5" evidence="1"/>
<dbReference type="SUPFAM" id="SSF48600">
    <property type="entry name" value="Chorismate mutase II"/>
    <property type="match status" value="1"/>
</dbReference>
<reference evidence="5 8" key="2">
    <citation type="submission" date="2019-02" db="EMBL/GenBank/DDBJ databases">
        <title>Complete genome sequence of Desulfobacter hydrogenophilus AcRS1.</title>
        <authorList>
            <person name="Marietou A."/>
            <person name="Lund M.B."/>
            <person name="Marshall I.P.G."/>
            <person name="Schreiber L."/>
            <person name="Jorgensen B."/>
        </authorList>
    </citation>
    <scope>NUCLEOTIDE SEQUENCE [LARGE SCALE GENOMIC DNA]</scope>
    <source>
        <strain evidence="5 8">AcRS1</strain>
    </source>
</reference>
<dbReference type="InterPro" id="IPR008927">
    <property type="entry name" value="6-PGluconate_DH-like_C_sf"/>
</dbReference>
<keyword evidence="5" id="KW-0413">Isomerase</keyword>
<evidence type="ECO:0000259" key="4">
    <source>
        <dbReference type="PROSITE" id="PS51176"/>
    </source>
</evidence>
<dbReference type="RefSeq" id="WP_111954598.1">
    <property type="nucleotide sequence ID" value="NZ_CP036313.1"/>
</dbReference>
<dbReference type="Gene3D" id="1.20.59.10">
    <property type="entry name" value="Chorismate mutase"/>
    <property type="match status" value="1"/>
</dbReference>
<evidence type="ECO:0000256" key="2">
    <source>
        <dbReference type="ARBA" id="ARBA00023002"/>
    </source>
</evidence>
<dbReference type="EMBL" id="CP036313">
    <property type="protein sequence ID" value="QBH11680.1"/>
    <property type="molecule type" value="Genomic_DNA"/>
</dbReference>
<evidence type="ECO:0000313" key="8">
    <source>
        <dbReference type="Proteomes" id="UP000293902"/>
    </source>
</evidence>
<organism evidence="6 7">
    <name type="scientific">Desulfobacter hydrogenophilus</name>
    <dbReference type="NCBI Taxonomy" id="2291"/>
    <lineage>
        <taxon>Bacteria</taxon>
        <taxon>Pseudomonadati</taxon>
        <taxon>Thermodesulfobacteriota</taxon>
        <taxon>Desulfobacteria</taxon>
        <taxon>Desulfobacterales</taxon>
        <taxon>Desulfobacteraceae</taxon>
        <taxon>Desulfobacter</taxon>
    </lineage>
</organism>
<dbReference type="GO" id="GO:0046417">
    <property type="term" value="P:chorismate metabolic process"/>
    <property type="evidence" value="ECO:0007669"/>
    <property type="project" value="InterPro"/>
</dbReference>
<dbReference type="SUPFAM" id="SSF48179">
    <property type="entry name" value="6-phosphogluconate dehydrogenase C-terminal domain-like"/>
    <property type="match status" value="1"/>
</dbReference>
<dbReference type="Gene3D" id="3.40.50.720">
    <property type="entry name" value="NAD(P)-binding Rossmann-like Domain"/>
    <property type="match status" value="1"/>
</dbReference>
<dbReference type="SMART" id="SM00830">
    <property type="entry name" value="CM_2"/>
    <property type="match status" value="1"/>
</dbReference>
<dbReference type="GO" id="GO:0008977">
    <property type="term" value="F:prephenate dehydrogenase (NAD+) activity"/>
    <property type="evidence" value="ECO:0007669"/>
    <property type="project" value="InterPro"/>
</dbReference>
<reference evidence="6 7" key="1">
    <citation type="submission" date="2018-06" db="EMBL/GenBank/DDBJ databases">
        <title>Complete Genome Sequence of Desulfobacter hydrogenophilus (DSM3380).</title>
        <authorList>
            <person name="Marietou A."/>
            <person name="Schreiber L."/>
            <person name="Marshall I."/>
            <person name="Jorgensen B."/>
        </authorList>
    </citation>
    <scope>NUCLEOTIDE SEQUENCE [LARGE SCALE GENOMIC DNA]</scope>
    <source>
        <strain evidence="6 7">DSM 3380</strain>
    </source>
</reference>
<dbReference type="Gene3D" id="1.10.3660.10">
    <property type="entry name" value="6-phosphogluconate dehydrogenase C-terminal like domain"/>
    <property type="match status" value="1"/>
</dbReference>
<dbReference type="PANTHER" id="PTHR21363:SF0">
    <property type="entry name" value="PREPHENATE DEHYDROGENASE [NADP(+)]"/>
    <property type="match status" value="1"/>
</dbReference>
<evidence type="ECO:0000313" key="6">
    <source>
        <dbReference type="EMBL" id="RAM02892.1"/>
    </source>
</evidence>
<dbReference type="InterPro" id="IPR003099">
    <property type="entry name" value="Prephen_DH"/>
</dbReference>
<evidence type="ECO:0000259" key="3">
    <source>
        <dbReference type="PROSITE" id="PS51168"/>
    </source>
</evidence>
<dbReference type="InterPro" id="IPR050812">
    <property type="entry name" value="Preph/Arog_dehydrog"/>
</dbReference>